<name>A0A218UKV5_9PASE</name>
<reference evidence="1 2" key="1">
    <citation type="submission" date="2017-05" db="EMBL/GenBank/DDBJ databases">
        <title>Genome of assembly of the Bengalese finch, Lonchura striata domestica.</title>
        <authorList>
            <person name="Colquitt B.M."/>
            <person name="Brainard M.S."/>
        </authorList>
    </citation>
    <scope>NUCLEOTIDE SEQUENCE [LARGE SCALE GENOMIC DNA]</scope>
    <source>
        <strain evidence="1">White83orange57</strain>
    </source>
</reference>
<evidence type="ECO:0000313" key="1">
    <source>
        <dbReference type="EMBL" id="OWK54419.1"/>
    </source>
</evidence>
<protein>
    <submittedName>
        <fullName evidence="1">Uncharacterized protein</fullName>
    </submittedName>
</protein>
<dbReference type="AlphaFoldDB" id="A0A218UKV5"/>
<sequence length="88" mass="10421">MQRGLSPYLIHQRVINFKLFFCLLRYVFYSLSSGRRACFSTERIEYRRCTQCFHIPAASGCTRSLFTSRCHIRNQSILLLKHSVFLLL</sequence>
<comment type="caution">
    <text evidence="1">The sequence shown here is derived from an EMBL/GenBank/DDBJ whole genome shotgun (WGS) entry which is preliminary data.</text>
</comment>
<organism evidence="1 2">
    <name type="scientific">Lonchura striata</name>
    <name type="common">white-rumped munia</name>
    <dbReference type="NCBI Taxonomy" id="40157"/>
    <lineage>
        <taxon>Eukaryota</taxon>
        <taxon>Metazoa</taxon>
        <taxon>Chordata</taxon>
        <taxon>Craniata</taxon>
        <taxon>Vertebrata</taxon>
        <taxon>Euteleostomi</taxon>
        <taxon>Archelosauria</taxon>
        <taxon>Archosauria</taxon>
        <taxon>Dinosauria</taxon>
        <taxon>Saurischia</taxon>
        <taxon>Theropoda</taxon>
        <taxon>Coelurosauria</taxon>
        <taxon>Aves</taxon>
        <taxon>Neognathae</taxon>
        <taxon>Neoaves</taxon>
        <taxon>Telluraves</taxon>
        <taxon>Australaves</taxon>
        <taxon>Passeriformes</taxon>
        <taxon>Passeroidea</taxon>
        <taxon>Estrildidae</taxon>
        <taxon>Estrildinae</taxon>
        <taxon>Lonchura</taxon>
    </lineage>
</organism>
<accession>A0A218UKV5</accession>
<dbReference type="EMBL" id="MUZQ01000239">
    <property type="protein sequence ID" value="OWK54419.1"/>
    <property type="molecule type" value="Genomic_DNA"/>
</dbReference>
<evidence type="ECO:0000313" key="2">
    <source>
        <dbReference type="Proteomes" id="UP000197619"/>
    </source>
</evidence>
<proteinExistence type="predicted"/>
<keyword evidence="2" id="KW-1185">Reference proteome</keyword>
<dbReference type="Proteomes" id="UP000197619">
    <property type="component" value="Unassembled WGS sequence"/>
</dbReference>
<gene>
    <name evidence="1" type="ORF">RLOC_00001624</name>
</gene>